<evidence type="ECO:0000313" key="2">
    <source>
        <dbReference type="EMBL" id="SMC41298.1"/>
    </source>
</evidence>
<dbReference type="AlphaFoldDB" id="A0A1W1Z019"/>
<accession>A0A1W1Z019</accession>
<protein>
    <submittedName>
        <fullName evidence="2">Uncharacterized protein</fullName>
    </submittedName>
</protein>
<evidence type="ECO:0000256" key="1">
    <source>
        <dbReference type="SAM" id="Coils"/>
    </source>
</evidence>
<dbReference type="OrthoDB" id="10014425at2"/>
<gene>
    <name evidence="2" type="ORF">SAMN06297251_10295</name>
</gene>
<evidence type="ECO:0000313" key="3">
    <source>
        <dbReference type="Proteomes" id="UP000192656"/>
    </source>
</evidence>
<name>A0A1W1Z019_9HYPH</name>
<dbReference type="EMBL" id="FWXR01000002">
    <property type="protein sequence ID" value="SMC41298.1"/>
    <property type="molecule type" value="Genomic_DNA"/>
</dbReference>
<proteinExistence type="predicted"/>
<dbReference type="STRING" id="937218.SAMN06297251_10295"/>
<dbReference type="RefSeq" id="WP_139798171.1">
    <property type="nucleotide sequence ID" value="NZ_FWXR01000002.1"/>
</dbReference>
<sequence>MDTEKGAKLTLTLKADSGYESVETHRISPGQWEAIVRAANGTPDPCVSELESEVERLRRELEETSAISDGNADAGFAFKERAEAAEAAVERLREALTEISERHIPDQPAAYGGDELSWAQRQHGGLRQIARSALSPDAKGEAS</sequence>
<reference evidence="2 3" key="1">
    <citation type="submission" date="2017-04" db="EMBL/GenBank/DDBJ databases">
        <authorList>
            <person name="Afonso C.L."/>
            <person name="Miller P.J."/>
            <person name="Scott M.A."/>
            <person name="Spackman E."/>
            <person name="Goraichik I."/>
            <person name="Dimitrov K.M."/>
            <person name="Suarez D.L."/>
            <person name="Swayne D.E."/>
        </authorList>
    </citation>
    <scope>NUCLEOTIDE SEQUENCE [LARGE SCALE GENOMIC DNA]</scope>
    <source>
        <strain evidence="2 3">CGMCC 1.10972</strain>
    </source>
</reference>
<keyword evidence="3" id="KW-1185">Reference proteome</keyword>
<feature type="coiled-coil region" evidence="1">
    <location>
        <begin position="47"/>
        <end position="102"/>
    </location>
</feature>
<organism evidence="2 3">
    <name type="scientific">Fulvimarina manganoxydans</name>
    <dbReference type="NCBI Taxonomy" id="937218"/>
    <lineage>
        <taxon>Bacteria</taxon>
        <taxon>Pseudomonadati</taxon>
        <taxon>Pseudomonadota</taxon>
        <taxon>Alphaproteobacteria</taxon>
        <taxon>Hyphomicrobiales</taxon>
        <taxon>Aurantimonadaceae</taxon>
        <taxon>Fulvimarina</taxon>
    </lineage>
</organism>
<dbReference type="Proteomes" id="UP000192656">
    <property type="component" value="Unassembled WGS sequence"/>
</dbReference>
<keyword evidence="1" id="KW-0175">Coiled coil</keyword>